<dbReference type="Pfam" id="PF12870">
    <property type="entry name" value="DUF4878"/>
    <property type="match status" value="1"/>
</dbReference>
<evidence type="ECO:0000259" key="2">
    <source>
        <dbReference type="Pfam" id="PF12870"/>
    </source>
</evidence>
<dbReference type="AlphaFoldDB" id="C8PFL3"/>
<dbReference type="RefSeq" id="WP_005870080.1">
    <property type="nucleotide sequence ID" value="NZ_ACYG01000015.1"/>
</dbReference>
<dbReference type="OrthoDB" id="5327706at2"/>
<proteinExistence type="predicted"/>
<feature type="signal peptide" evidence="1">
    <location>
        <begin position="1"/>
        <end position="15"/>
    </location>
</feature>
<sequence>MKKFLLALIAIFVLAGCGSDPKGVAEDFVRALYEGDSKTLVNIIDIPDKDRSDDGAMQMINGKLMQMAGAGKEEASKRGRLKSISGELQNSDEKSVLVKVAVSFKNGTNRTEGVKLVKKDGKWKVSL</sequence>
<dbReference type="InterPro" id="IPR024267">
    <property type="entry name" value="DUF4878"/>
</dbReference>
<evidence type="ECO:0000256" key="1">
    <source>
        <dbReference type="SAM" id="SignalP"/>
    </source>
</evidence>
<organism evidence="3 4">
    <name type="scientific">Campylobacter gracilis RM3268</name>
    <dbReference type="NCBI Taxonomy" id="553220"/>
    <lineage>
        <taxon>Bacteria</taxon>
        <taxon>Pseudomonadati</taxon>
        <taxon>Campylobacterota</taxon>
        <taxon>Epsilonproteobacteria</taxon>
        <taxon>Campylobacterales</taxon>
        <taxon>Campylobacteraceae</taxon>
        <taxon>Campylobacter</taxon>
    </lineage>
</organism>
<feature type="chain" id="PRO_5013197933" description="DUF4878 domain-containing protein" evidence="1">
    <location>
        <begin position="16"/>
        <end position="127"/>
    </location>
</feature>
<accession>C8PFL3</accession>
<dbReference type="eggNOG" id="ENOG5033D5Y">
    <property type="taxonomic scope" value="Bacteria"/>
</dbReference>
<evidence type="ECO:0000313" key="4">
    <source>
        <dbReference type="Proteomes" id="UP000005709"/>
    </source>
</evidence>
<keyword evidence="4" id="KW-1185">Reference proteome</keyword>
<reference evidence="3 4" key="1">
    <citation type="submission" date="2009-07" db="EMBL/GenBank/DDBJ databases">
        <authorList>
            <person name="Madupu R."/>
            <person name="Sebastian Y."/>
            <person name="Durkin A.S."/>
            <person name="Torralba M."/>
            <person name="Methe B."/>
            <person name="Sutton G.G."/>
            <person name="Strausberg R.L."/>
            <person name="Nelson K.E."/>
        </authorList>
    </citation>
    <scope>NUCLEOTIDE SEQUENCE [LARGE SCALE GENOMIC DNA]</scope>
    <source>
        <strain evidence="3 4">RM3268</strain>
    </source>
</reference>
<name>C8PFL3_9BACT</name>
<gene>
    <name evidence="3" type="ORF">CAMGR0001_1744</name>
</gene>
<protein>
    <recommendedName>
        <fullName evidence="2">DUF4878 domain-containing protein</fullName>
    </recommendedName>
</protein>
<dbReference type="Gene3D" id="3.10.450.50">
    <property type="match status" value="1"/>
</dbReference>
<dbReference type="PROSITE" id="PS51257">
    <property type="entry name" value="PROKAR_LIPOPROTEIN"/>
    <property type="match status" value="1"/>
</dbReference>
<feature type="domain" description="DUF4878" evidence="2">
    <location>
        <begin position="16"/>
        <end position="125"/>
    </location>
</feature>
<keyword evidence="1" id="KW-0732">Signal</keyword>
<comment type="caution">
    <text evidence="3">The sequence shown here is derived from an EMBL/GenBank/DDBJ whole genome shotgun (WGS) entry which is preliminary data.</text>
</comment>
<dbReference type="EMBL" id="ACYG01000015">
    <property type="protein sequence ID" value="EEV18397.1"/>
    <property type="molecule type" value="Genomic_DNA"/>
</dbReference>
<evidence type="ECO:0000313" key="3">
    <source>
        <dbReference type="EMBL" id="EEV18397.1"/>
    </source>
</evidence>
<dbReference type="Proteomes" id="UP000005709">
    <property type="component" value="Unassembled WGS sequence"/>
</dbReference>